<dbReference type="Pfam" id="PF13426">
    <property type="entry name" value="PAS_9"/>
    <property type="match status" value="4"/>
</dbReference>
<dbReference type="CDD" id="cd00088">
    <property type="entry name" value="HPT"/>
    <property type="match status" value="1"/>
</dbReference>
<evidence type="ECO:0000259" key="26">
    <source>
        <dbReference type="PROSITE" id="PS50894"/>
    </source>
</evidence>
<keyword evidence="8" id="KW-0732">Signal</keyword>
<comment type="subunit">
    <text evidence="17">At low DSF concentrations, interacts with RpfF.</text>
</comment>
<feature type="domain" description="Histidine kinase" evidence="23">
    <location>
        <begin position="657"/>
        <end position="878"/>
    </location>
</feature>
<dbReference type="InterPro" id="IPR003594">
    <property type="entry name" value="HATPase_dom"/>
</dbReference>
<dbReference type="SUPFAM" id="SSF55874">
    <property type="entry name" value="ATPase domain of HSP90 chaperone/DNA topoisomerase II/histidine kinase"/>
    <property type="match status" value="1"/>
</dbReference>
<evidence type="ECO:0000256" key="12">
    <source>
        <dbReference type="ARBA" id="ARBA00022989"/>
    </source>
</evidence>
<dbReference type="InterPro" id="IPR005467">
    <property type="entry name" value="His_kinase_dom"/>
</dbReference>
<evidence type="ECO:0000256" key="1">
    <source>
        <dbReference type="ARBA" id="ARBA00000085"/>
    </source>
</evidence>
<dbReference type="PRINTS" id="PR00344">
    <property type="entry name" value="BCTRLSENSOR"/>
</dbReference>
<dbReference type="CDD" id="cd00082">
    <property type="entry name" value="HisKA"/>
    <property type="match status" value="1"/>
</dbReference>
<evidence type="ECO:0000256" key="21">
    <source>
        <dbReference type="PROSITE-ProRule" id="PRU00169"/>
    </source>
</evidence>
<keyword evidence="7" id="KW-0812">Transmembrane</keyword>
<gene>
    <name evidence="27" type="ORF">DES41_1242</name>
</gene>
<evidence type="ECO:0000256" key="5">
    <source>
        <dbReference type="ARBA" id="ARBA00022553"/>
    </source>
</evidence>
<evidence type="ECO:0000313" key="27">
    <source>
        <dbReference type="EMBL" id="RCW63011.1"/>
    </source>
</evidence>
<dbReference type="PROSITE" id="PS50894">
    <property type="entry name" value="HPT"/>
    <property type="match status" value="1"/>
</dbReference>
<evidence type="ECO:0000256" key="14">
    <source>
        <dbReference type="ARBA" id="ARBA00023026"/>
    </source>
</evidence>
<proteinExistence type="predicted"/>
<feature type="modified residue" description="Phosphohistidine" evidence="20">
    <location>
        <position position="1250"/>
    </location>
</feature>
<dbReference type="InterPro" id="IPR008207">
    <property type="entry name" value="Sig_transdc_His_kin_Hpt_dom"/>
</dbReference>
<dbReference type="Gene3D" id="3.40.50.2300">
    <property type="match status" value="2"/>
</dbReference>
<evidence type="ECO:0000256" key="18">
    <source>
        <dbReference type="ARBA" id="ARBA00068150"/>
    </source>
</evidence>
<dbReference type="PANTHER" id="PTHR45339:SF1">
    <property type="entry name" value="HYBRID SIGNAL TRANSDUCTION HISTIDINE KINASE J"/>
    <property type="match status" value="1"/>
</dbReference>
<dbReference type="SMART" id="SM00388">
    <property type="entry name" value="HisKA"/>
    <property type="match status" value="1"/>
</dbReference>
<dbReference type="GO" id="GO:0005524">
    <property type="term" value="F:ATP binding"/>
    <property type="evidence" value="ECO:0007669"/>
    <property type="project" value="UniProtKB-KW"/>
</dbReference>
<dbReference type="InterPro" id="IPR001789">
    <property type="entry name" value="Sig_transdc_resp-reg_receiver"/>
</dbReference>
<dbReference type="NCBIfam" id="TIGR00229">
    <property type="entry name" value="sensory_box"/>
    <property type="match status" value="4"/>
</dbReference>
<evidence type="ECO:0000256" key="16">
    <source>
        <dbReference type="ARBA" id="ARBA00058004"/>
    </source>
</evidence>
<dbReference type="Pfam" id="PF00512">
    <property type="entry name" value="HisKA"/>
    <property type="match status" value="1"/>
</dbReference>
<accession>A0A368X4R7</accession>
<dbReference type="GO" id="GO:0005886">
    <property type="term" value="C:plasma membrane"/>
    <property type="evidence" value="ECO:0007669"/>
    <property type="project" value="UniProtKB-SubCell"/>
</dbReference>
<dbReference type="EMBL" id="QPJK01000024">
    <property type="protein sequence ID" value="RCW63011.1"/>
    <property type="molecule type" value="Genomic_DNA"/>
</dbReference>
<dbReference type="Proteomes" id="UP000252884">
    <property type="component" value="Unassembled WGS sequence"/>
</dbReference>
<evidence type="ECO:0000256" key="10">
    <source>
        <dbReference type="ARBA" id="ARBA00022777"/>
    </source>
</evidence>
<dbReference type="InterPro" id="IPR011006">
    <property type="entry name" value="CheY-like_superfamily"/>
</dbReference>
<keyword evidence="4" id="KW-1003">Cell membrane</keyword>
<protein>
    <recommendedName>
        <fullName evidence="18">Sensory/regulatory protein RpfC</fullName>
        <ecNumber evidence="3">2.7.13.3</ecNumber>
    </recommendedName>
    <alternativeName>
        <fullName evidence="19">Virulence sensor protein BvgS</fullName>
    </alternativeName>
</protein>
<dbReference type="EC" id="2.7.13.3" evidence="3"/>
<evidence type="ECO:0000256" key="22">
    <source>
        <dbReference type="SAM" id="MobiDB-lite"/>
    </source>
</evidence>
<keyword evidence="15" id="KW-0472">Membrane</keyword>
<dbReference type="SUPFAM" id="SSF52172">
    <property type="entry name" value="CheY-like"/>
    <property type="match status" value="2"/>
</dbReference>
<evidence type="ECO:0000259" key="23">
    <source>
        <dbReference type="PROSITE" id="PS50109"/>
    </source>
</evidence>
<dbReference type="CDD" id="cd16922">
    <property type="entry name" value="HATPase_EvgS-ArcB-TorS-like"/>
    <property type="match status" value="1"/>
</dbReference>
<evidence type="ECO:0000256" key="4">
    <source>
        <dbReference type="ARBA" id="ARBA00022475"/>
    </source>
</evidence>
<keyword evidence="5 21" id="KW-0597">Phosphoprotein</keyword>
<dbReference type="InterPro" id="IPR036641">
    <property type="entry name" value="HPT_dom_sf"/>
</dbReference>
<keyword evidence="6" id="KW-0808">Transferase</keyword>
<evidence type="ECO:0000259" key="24">
    <source>
        <dbReference type="PROSITE" id="PS50110"/>
    </source>
</evidence>
<dbReference type="FunFam" id="1.10.287.130:FF:000002">
    <property type="entry name" value="Two-component osmosensing histidine kinase"/>
    <property type="match status" value="1"/>
</dbReference>
<evidence type="ECO:0000313" key="28">
    <source>
        <dbReference type="Proteomes" id="UP000252884"/>
    </source>
</evidence>
<dbReference type="InterPro" id="IPR000014">
    <property type="entry name" value="PAS"/>
</dbReference>
<comment type="subcellular location">
    <subcellularLocation>
        <location evidence="2">Cell membrane</location>
        <topology evidence="2">Multi-pass membrane protein</topology>
    </subcellularLocation>
</comment>
<dbReference type="GO" id="GO:0006355">
    <property type="term" value="P:regulation of DNA-templated transcription"/>
    <property type="evidence" value="ECO:0007669"/>
    <property type="project" value="InterPro"/>
</dbReference>
<dbReference type="Pfam" id="PF02518">
    <property type="entry name" value="HATPase_c"/>
    <property type="match status" value="1"/>
</dbReference>
<dbReference type="Gene3D" id="1.10.287.130">
    <property type="match status" value="1"/>
</dbReference>
<evidence type="ECO:0000256" key="20">
    <source>
        <dbReference type="PROSITE-ProRule" id="PRU00110"/>
    </source>
</evidence>
<dbReference type="Pfam" id="PF00072">
    <property type="entry name" value="Response_reg"/>
    <property type="match status" value="2"/>
</dbReference>
<evidence type="ECO:0000256" key="3">
    <source>
        <dbReference type="ARBA" id="ARBA00012438"/>
    </source>
</evidence>
<feature type="domain" description="Response regulatory" evidence="24">
    <location>
        <begin position="897"/>
        <end position="1015"/>
    </location>
</feature>
<dbReference type="InterPro" id="IPR035965">
    <property type="entry name" value="PAS-like_dom_sf"/>
</dbReference>
<evidence type="ECO:0000256" key="19">
    <source>
        <dbReference type="ARBA" id="ARBA00070152"/>
    </source>
</evidence>
<keyword evidence="14" id="KW-0843">Virulence</keyword>
<dbReference type="InterPro" id="IPR004358">
    <property type="entry name" value="Sig_transdc_His_kin-like_C"/>
</dbReference>
<reference evidence="27 28" key="1">
    <citation type="submission" date="2018-07" db="EMBL/GenBank/DDBJ databases">
        <title>Genomic Encyclopedia of Type Strains, Phase IV (KMG-IV): sequencing the most valuable type-strain genomes for metagenomic binning, comparative biology and taxonomic classification.</title>
        <authorList>
            <person name="Goeker M."/>
        </authorList>
    </citation>
    <scope>NUCLEOTIDE SEQUENCE [LARGE SCALE GENOMIC DNA]</scope>
    <source>
        <strain evidence="27 28">DSM 21634</strain>
    </source>
</reference>
<evidence type="ECO:0000256" key="13">
    <source>
        <dbReference type="ARBA" id="ARBA00023012"/>
    </source>
</evidence>
<dbReference type="SUPFAM" id="SSF47384">
    <property type="entry name" value="Homodimeric domain of signal transducing histidine kinase"/>
    <property type="match status" value="1"/>
</dbReference>
<evidence type="ECO:0000256" key="9">
    <source>
        <dbReference type="ARBA" id="ARBA00022741"/>
    </source>
</evidence>
<dbReference type="FunFam" id="3.30.565.10:FF:000010">
    <property type="entry name" value="Sensor histidine kinase RcsC"/>
    <property type="match status" value="1"/>
</dbReference>
<keyword evidence="9" id="KW-0547">Nucleotide-binding</keyword>
<keyword evidence="12" id="KW-1133">Transmembrane helix</keyword>
<name>A0A368X4R7_9BURK</name>
<dbReference type="Gene3D" id="3.30.450.20">
    <property type="entry name" value="PAS domain"/>
    <property type="match status" value="5"/>
</dbReference>
<evidence type="ECO:0000256" key="6">
    <source>
        <dbReference type="ARBA" id="ARBA00022679"/>
    </source>
</evidence>
<keyword evidence="13" id="KW-0902">Two-component regulatory system</keyword>
<feature type="domain" description="HPt" evidence="26">
    <location>
        <begin position="1211"/>
        <end position="1302"/>
    </location>
</feature>
<feature type="region of interest" description="Disordered" evidence="22">
    <location>
        <begin position="1166"/>
        <end position="1187"/>
    </location>
</feature>
<dbReference type="InterPro" id="IPR001610">
    <property type="entry name" value="PAC"/>
</dbReference>
<feature type="modified residue" description="4-aspartylphosphate" evidence="21">
    <location>
        <position position="1090"/>
    </location>
</feature>
<organism evidence="27 28">
    <name type="scientific">Pseudorhodoferax soli</name>
    <dbReference type="NCBI Taxonomy" id="545864"/>
    <lineage>
        <taxon>Bacteria</taxon>
        <taxon>Pseudomonadati</taxon>
        <taxon>Pseudomonadota</taxon>
        <taxon>Betaproteobacteria</taxon>
        <taxon>Burkholderiales</taxon>
        <taxon>Comamonadaceae</taxon>
    </lineage>
</organism>
<evidence type="ECO:0000256" key="2">
    <source>
        <dbReference type="ARBA" id="ARBA00004651"/>
    </source>
</evidence>
<dbReference type="InterPro" id="IPR036097">
    <property type="entry name" value="HisK_dim/P_sf"/>
</dbReference>
<dbReference type="PROSITE" id="PS50109">
    <property type="entry name" value="HIS_KIN"/>
    <property type="match status" value="1"/>
</dbReference>
<dbReference type="Pfam" id="PF01627">
    <property type="entry name" value="Hpt"/>
    <property type="match status" value="1"/>
</dbReference>
<evidence type="ECO:0000256" key="8">
    <source>
        <dbReference type="ARBA" id="ARBA00022729"/>
    </source>
</evidence>
<dbReference type="InterPro" id="IPR036890">
    <property type="entry name" value="HATPase_C_sf"/>
</dbReference>
<comment type="function">
    <text evidence="16">Member of the two-component regulatory system BvgS/BvgA. Phosphorylates BvgA via a four-step phosphorelay in response to environmental signals.</text>
</comment>
<dbReference type="SMART" id="SM00448">
    <property type="entry name" value="REC"/>
    <property type="match status" value="2"/>
</dbReference>
<comment type="caution">
    <text evidence="27">The sequence shown here is derived from an EMBL/GenBank/DDBJ whole genome shotgun (WGS) entry which is preliminary data.</text>
</comment>
<dbReference type="PANTHER" id="PTHR45339">
    <property type="entry name" value="HYBRID SIGNAL TRANSDUCTION HISTIDINE KINASE J"/>
    <property type="match status" value="1"/>
</dbReference>
<dbReference type="SMART" id="SM00091">
    <property type="entry name" value="PAS"/>
    <property type="match status" value="5"/>
</dbReference>
<dbReference type="SUPFAM" id="SSF55785">
    <property type="entry name" value="PYP-like sensor domain (PAS domain)"/>
    <property type="match status" value="5"/>
</dbReference>
<evidence type="ECO:0000256" key="15">
    <source>
        <dbReference type="ARBA" id="ARBA00023136"/>
    </source>
</evidence>
<evidence type="ECO:0000259" key="25">
    <source>
        <dbReference type="PROSITE" id="PS50112"/>
    </source>
</evidence>
<comment type="catalytic activity">
    <reaction evidence="1">
        <text>ATP + protein L-histidine = ADP + protein N-phospho-L-histidine.</text>
        <dbReference type="EC" id="2.7.13.3"/>
    </reaction>
</comment>
<dbReference type="PROSITE" id="PS50112">
    <property type="entry name" value="PAS"/>
    <property type="match status" value="1"/>
</dbReference>
<feature type="domain" description="PAS" evidence="25">
    <location>
        <begin position="388"/>
        <end position="440"/>
    </location>
</feature>
<dbReference type="SMART" id="SM00387">
    <property type="entry name" value="HATPase_c"/>
    <property type="match status" value="1"/>
</dbReference>
<evidence type="ECO:0000256" key="17">
    <source>
        <dbReference type="ARBA" id="ARBA00064003"/>
    </source>
</evidence>
<keyword evidence="11" id="KW-0067">ATP-binding</keyword>
<evidence type="ECO:0000256" key="11">
    <source>
        <dbReference type="ARBA" id="ARBA00022840"/>
    </source>
</evidence>
<dbReference type="CDD" id="cd17546">
    <property type="entry name" value="REC_hyHK_CKI1_RcsC-like"/>
    <property type="match status" value="2"/>
</dbReference>
<dbReference type="InterPro" id="IPR003661">
    <property type="entry name" value="HisK_dim/P_dom"/>
</dbReference>
<dbReference type="PROSITE" id="PS50110">
    <property type="entry name" value="RESPONSE_REGULATORY"/>
    <property type="match status" value="2"/>
</dbReference>
<dbReference type="Gene3D" id="3.30.565.10">
    <property type="entry name" value="Histidine kinase-like ATPase, C-terminal domain"/>
    <property type="match status" value="1"/>
</dbReference>
<sequence length="1399" mass="150323">MQHRDGPDAPAMPGAAPAALIVCEPGGQIQRTNAAWTRLFGPAAGQGPSLFDAALYADAEAGVGQLLQALQGTGETVEPLALRLLRHDGSAFVGRVQCSTLQADGHTWYSAWITDEGPGRPAPAPLQIGALAQEHELLLGHLLAGVVFVGDGRLLRANAAFASLFGFADADSLVGLQSNALYEDEEEFQRFDAERRRSFAQDGVCSTSWRARRQDGSVFQANARGRSVAVPGLHEAAVWMVEDEAQTLGAQQARQENESYSRMFQQSHIAVVIYDPEADCYVECNESARKLYGLERAEDLVGRDVLSVSAPMQDMGPSADLLESGRRNQVKRGRETSSFEWRHRRPDGTEWMAECRGTSFRYRGKTLIQITLTDITAAKAVQRQVKESAVFLQTMIDRMPNAVFYKGPDARFLGCNEAFEQAFGVQRAELLGKRLDELLHMPEPRRSQLQAEEEQVIADASHVHRETRFRYADGHVHQVLYSVSGFRKRDGSPGGLVGVLVDLEALKAAETALGLAQKEQVAMFETAGVGIAFVRDGVIARCNRELDSMFGYAAGELQGRRLGIWYGEGGDDDAAQARLEQRIGMPRDSRHDQEFVRKDGTRLWCRITARHIDADTAQGSVWFMEDVSEERAIALALAEAKQVAEESVQAKSMFLANMSHEIRTPMNAIIGLSMLALRTDLDTRQRDYVSKVHNAGTALLGIINDILDFSKVEAGKMDIEAAPFRLDEVLDNVAALLAQKAGDKGLELLFDAAREVPPVLVGDALRIGQIITNLVSNSVKFTERGQVVVSVRLLEREGEQVFLRVNVRDSGIGMTPEQAARLFQAFTQADGSTTRKYGGTGLGLTISKRLVELMGGEIHAESTAGHGSEFWFTLRLGIGEDQGGYDISALGAMRGMRALVVDDNDAARELMAVQLSGMGFAVDTAASGEEALTAVSHACAGQPYGIMVVDWQMPGMDGIETSRRARLLDSTVRIVMATAYGRDEVRAQAEQVGIEAFVVKPVGASSLVDALMTALVPNAGPSARPVQTQDVAADLLRGVRLLLAEDNEINQQIAIELLEGAGAQVRVAQNGREAVDMVASGEAFDAVLMDLQMPVMGGLEATRLLRADARFAHLPVIAMTAHAMVEERDRCLAAGMVDHITKPLDPPLMFKALLRWVTARPAEAPAAAAPSQAKPQAPTAKPAPPALAAAQDLPSVDGLDTAAGLRRLGGNRALYLRLLRQFVDGQADAVQRVQAALTAGRQEEAERAAHTVRGVAGNMGLVALHAAATTLEEALRHGGDVPSALAAFGAELHARVQALRAAWGEPAEAAVAAVAPAVPQPAIDAAEAANQAQAFARLLVDCDAQAEEYLGEHRAALNQVCGDEALAGIVRAVQGFDFDAALASLRAAAARQGVVIASG</sequence>
<dbReference type="GO" id="GO:0000155">
    <property type="term" value="F:phosphorelay sensor kinase activity"/>
    <property type="evidence" value="ECO:0007669"/>
    <property type="project" value="InterPro"/>
</dbReference>
<dbReference type="Pfam" id="PF00989">
    <property type="entry name" value="PAS"/>
    <property type="match status" value="1"/>
</dbReference>
<dbReference type="CDD" id="cd00130">
    <property type="entry name" value="PAS"/>
    <property type="match status" value="4"/>
</dbReference>
<keyword evidence="10 27" id="KW-0418">Kinase</keyword>
<feature type="modified residue" description="4-aspartylphosphate" evidence="21">
    <location>
        <position position="950"/>
    </location>
</feature>
<dbReference type="Gene3D" id="1.20.120.160">
    <property type="entry name" value="HPT domain"/>
    <property type="match status" value="1"/>
</dbReference>
<dbReference type="SUPFAM" id="SSF47226">
    <property type="entry name" value="Histidine-containing phosphotransfer domain, HPT domain"/>
    <property type="match status" value="1"/>
</dbReference>
<feature type="domain" description="Response regulatory" evidence="24">
    <location>
        <begin position="1040"/>
        <end position="1157"/>
    </location>
</feature>
<keyword evidence="28" id="KW-1185">Reference proteome</keyword>
<dbReference type="SMART" id="SM00086">
    <property type="entry name" value="PAC"/>
    <property type="match status" value="4"/>
</dbReference>
<dbReference type="InterPro" id="IPR013767">
    <property type="entry name" value="PAS_fold"/>
</dbReference>
<evidence type="ECO:0000256" key="7">
    <source>
        <dbReference type="ARBA" id="ARBA00022692"/>
    </source>
</evidence>